<dbReference type="RefSeq" id="WP_207857099.1">
    <property type="nucleotide sequence ID" value="NZ_JAFREP010000003.1"/>
</dbReference>
<evidence type="ECO:0000256" key="1">
    <source>
        <dbReference type="SAM" id="MobiDB-lite"/>
    </source>
</evidence>
<proteinExistence type="predicted"/>
<evidence type="ECO:0000313" key="2">
    <source>
        <dbReference type="EMBL" id="MBO1317701.1"/>
    </source>
</evidence>
<dbReference type="Proteomes" id="UP000664417">
    <property type="component" value="Unassembled WGS sequence"/>
</dbReference>
<feature type="compositionally biased region" description="Polar residues" evidence="1">
    <location>
        <begin position="33"/>
        <end position="45"/>
    </location>
</feature>
<comment type="caution">
    <text evidence="2">The sequence shown here is derived from an EMBL/GenBank/DDBJ whole genome shotgun (WGS) entry which is preliminary data.</text>
</comment>
<gene>
    <name evidence="2" type="ORF">J3U88_04455</name>
</gene>
<keyword evidence="3" id="KW-1185">Reference proteome</keyword>
<feature type="region of interest" description="Disordered" evidence="1">
    <location>
        <begin position="23"/>
        <end position="45"/>
    </location>
</feature>
<sequence>MTLPYGDPNNLGTPRLFRARRPFFAAGREQRGNGDQQHTTPNPYP</sequence>
<dbReference type="AlphaFoldDB" id="A0A8J7Q4M3"/>
<name>A0A8J7Q4M3_9BACT</name>
<accession>A0A8J7Q4M3</accession>
<reference evidence="2" key="1">
    <citation type="submission" date="2021-03" db="EMBL/GenBank/DDBJ databases">
        <authorList>
            <person name="Wang G."/>
        </authorList>
    </citation>
    <scope>NUCLEOTIDE SEQUENCE</scope>
    <source>
        <strain evidence="2">KCTC 12899</strain>
    </source>
</reference>
<evidence type="ECO:0000313" key="3">
    <source>
        <dbReference type="Proteomes" id="UP000664417"/>
    </source>
</evidence>
<protein>
    <submittedName>
        <fullName evidence="2">Uncharacterized protein</fullName>
    </submittedName>
</protein>
<organism evidence="2 3">
    <name type="scientific">Acanthopleuribacter pedis</name>
    <dbReference type="NCBI Taxonomy" id="442870"/>
    <lineage>
        <taxon>Bacteria</taxon>
        <taxon>Pseudomonadati</taxon>
        <taxon>Acidobacteriota</taxon>
        <taxon>Holophagae</taxon>
        <taxon>Acanthopleuribacterales</taxon>
        <taxon>Acanthopleuribacteraceae</taxon>
        <taxon>Acanthopleuribacter</taxon>
    </lineage>
</organism>
<dbReference type="EMBL" id="JAFREP010000003">
    <property type="protein sequence ID" value="MBO1317701.1"/>
    <property type="molecule type" value="Genomic_DNA"/>
</dbReference>